<protein>
    <recommendedName>
        <fullName evidence="5">SP-RING-type domain-containing protein</fullName>
    </recommendedName>
</protein>
<evidence type="ECO:0000256" key="4">
    <source>
        <dbReference type="PROSITE-ProRule" id="PRU00452"/>
    </source>
</evidence>
<evidence type="ECO:0000259" key="5">
    <source>
        <dbReference type="PROSITE" id="PS51044"/>
    </source>
</evidence>
<gene>
    <name evidence="6" type="ORF">M427DRAFT_55164</name>
</gene>
<keyword evidence="7" id="KW-1185">Reference proteome</keyword>
<dbReference type="InterPro" id="IPR013083">
    <property type="entry name" value="Znf_RING/FYVE/PHD"/>
</dbReference>
<dbReference type="Gene3D" id="3.30.40.10">
    <property type="entry name" value="Zinc/RING finger domain, C3HC4 (zinc finger)"/>
    <property type="match status" value="1"/>
</dbReference>
<keyword evidence="2 4" id="KW-0863">Zinc-finger</keyword>
<dbReference type="STRING" id="1344416.A0A139AJ55"/>
<evidence type="ECO:0000313" key="7">
    <source>
        <dbReference type="Proteomes" id="UP000070544"/>
    </source>
</evidence>
<evidence type="ECO:0000256" key="1">
    <source>
        <dbReference type="ARBA" id="ARBA00022723"/>
    </source>
</evidence>
<dbReference type="Proteomes" id="UP000070544">
    <property type="component" value="Unassembled WGS sequence"/>
</dbReference>
<evidence type="ECO:0000313" key="6">
    <source>
        <dbReference type="EMBL" id="KXS16820.1"/>
    </source>
</evidence>
<sequence length="217" mass="23772">MAVDGSISGARGNSRVEVQALRPHAGGKRPALTLVNTSHQTGPPEVDMLYETISFCCPISKLRILSPVRGSQCNHKQAFDREALLGIMPPSGRYLCPFAGCGQKIIRSAIKEDVAFTNLLRKYPSDDQCILFPDGSSTQYISPSPAAEIIEVSDSQGNEPIVDEILKEELSIKREPQSQARTRNDKQCRNHVSVGVLCALHARNPTGEDPLEFRALF</sequence>
<reference evidence="6 7" key="1">
    <citation type="journal article" date="2015" name="Genome Biol. Evol.">
        <title>Phylogenomic analyses indicate that early fungi evolved digesting cell walls of algal ancestors of land plants.</title>
        <authorList>
            <person name="Chang Y."/>
            <person name="Wang S."/>
            <person name="Sekimoto S."/>
            <person name="Aerts A.L."/>
            <person name="Choi C."/>
            <person name="Clum A."/>
            <person name="LaButti K.M."/>
            <person name="Lindquist E.A."/>
            <person name="Yee Ngan C."/>
            <person name="Ohm R.A."/>
            <person name="Salamov A.A."/>
            <person name="Grigoriev I.V."/>
            <person name="Spatafora J.W."/>
            <person name="Berbee M.L."/>
        </authorList>
    </citation>
    <scope>NUCLEOTIDE SEQUENCE [LARGE SCALE GENOMIC DNA]</scope>
    <source>
        <strain evidence="6 7">JEL478</strain>
    </source>
</reference>
<dbReference type="GO" id="GO:0008270">
    <property type="term" value="F:zinc ion binding"/>
    <property type="evidence" value="ECO:0007669"/>
    <property type="project" value="UniProtKB-KW"/>
</dbReference>
<evidence type="ECO:0000256" key="3">
    <source>
        <dbReference type="ARBA" id="ARBA00022833"/>
    </source>
</evidence>
<organism evidence="6 7">
    <name type="scientific">Gonapodya prolifera (strain JEL478)</name>
    <name type="common">Monoblepharis prolifera</name>
    <dbReference type="NCBI Taxonomy" id="1344416"/>
    <lineage>
        <taxon>Eukaryota</taxon>
        <taxon>Fungi</taxon>
        <taxon>Fungi incertae sedis</taxon>
        <taxon>Chytridiomycota</taxon>
        <taxon>Chytridiomycota incertae sedis</taxon>
        <taxon>Monoblepharidomycetes</taxon>
        <taxon>Monoblepharidales</taxon>
        <taxon>Gonapodyaceae</taxon>
        <taxon>Gonapodya</taxon>
    </lineage>
</organism>
<dbReference type="AlphaFoldDB" id="A0A139AJ55"/>
<dbReference type="InterPro" id="IPR004181">
    <property type="entry name" value="Znf_MIZ"/>
</dbReference>
<feature type="domain" description="SP-RING-type" evidence="5">
    <location>
        <begin position="42"/>
        <end position="129"/>
    </location>
</feature>
<dbReference type="Pfam" id="PF11789">
    <property type="entry name" value="zf-Nse"/>
    <property type="match status" value="1"/>
</dbReference>
<dbReference type="OrthoDB" id="28127at2759"/>
<keyword evidence="3" id="KW-0862">Zinc</keyword>
<proteinExistence type="predicted"/>
<accession>A0A139AJ55</accession>
<name>A0A139AJ55_GONPJ</name>
<dbReference type="PROSITE" id="PS51044">
    <property type="entry name" value="ZF_SP_RING"/>
    <property type="match status" value="1"/>
</dbReference>
<evidence type="ECO:0000256" key="2">
    <source>
        <dbReference type="ARBA" id="ARBA00022771"/>
    </source>
</evidence>
<dbReference type="EMBL" id="KQ965750">
    <property type="protein sequence ID" value="KXS16820.1"/>
    <property type="molecule type" value="Genomic_DNA"/>
</dbReference>
<keyword evidence="1" id="KW-0479">Metal-binding</keyword>